<protein>
    <submittedName>
        <fullName evidence="1">Uncharacterized protein</fullName>
    </submittedName>
</protein>
<evidence type="ECO:0000313" key="1">
    <source>
        <dbReference type="EMBL" id="KER26789.1"/>
    </source>
</evidence>
<evidence type="ECO:0000313" key="2">
    <source>
        <dbReference type="Proteomes" id="UP000054324"/>
    </source>
</evidence>
<accession>A0A075AEJ8</accession>
<name>A0A075AEJ8_OPIVI</name>
<dbReference type="EMBL" id="KL596738">
    <property type="protein sequence ID" value="KER26789.1"/>
    <property type="molecule type" value="Genomic_DNA"/>
</dbReference>
<dbReference type="AlphaFoldDB" id="A0A075AEJ8"/>
<dbReference type="GeneID" id="20320187"/>
<sequence>MPVKRVALLQQRTLEAPKLTRLNSVNTFACSDVIIQMRPMCVGGLVVTRSPRMSDVRGSNPGTAIGYAPPMRSNKSETLVQCFPLVWTHRNNNTRTGMRPLK</sequence>
<gene>
    <name evidence="1" type="ORF">T265_06005</name>
</gene>
<reference evidence="1 2" key="1">
    <citation type="submission" date="2013-11" db="EMBL/GenBank/DDBJ databases">
        <title>Opisthorchis viverrini - life in the bile duct.</title>
        <authorList>
            <person name="Young N.D."/>
            <person name="Nagarajan N."/>
            <person name="Lin S.J."/>
            <person name="Korhonen P.K."/>
            <person name="Jex A.R."/>
            <person name="Hall R.S."/>
            <person name="Safavi-Hemami H."/>
            <person name="Kaewkong W."/>
            <person name="Bertrand D."/>
            <person name="Gao S."/>
            <person name="Seet Q."/>
            <person name="Wongkham S."/>
            <person name="Teh B.T."/>
            <person name="Wongkham C."/>
            <person name="Intapan P.M."/>
            <person name="Maleewong W."/>
            <person name="Yang X."/>
            <person name="Hu M."/>
            <person name="Wang Z."/>
            <person name="Hofmann A."/>
            <person name="Sternberg P.W."/>
            <person name="Tan P."/>
            <person name="Wang J."/>
            <person name="Gasser R.B."/>
        </authorList>
    </citation>
    <scope>NUCLEOTIDE SEQUENCE [LARGE SCALE GENOMIC DNA]</scope>
</reference>
<dbReference type="RefSeq" id="XP_009169428.1">
    <property type="nucleotide sequence ID" value="XM_009171164.1"/>
</dbReference>
<organism evidence="1 2">
    <name type="scientific">Opisthorchis viverrini</name>
    <name type="common">Southeast Asian liver fluke</name>
    <dbReference type="NCBI Taxonomy" id="6198"/>
    <lineage>
        <taxon>Eukaryota</taxon>
        <taxon>Metazoa</taxon>
        <taxon>Spiralia</taxon>
        <taxon>Lophotrochozoa</taxon>
        <taxon>Platyhelminthes</taxon>
        <taxon>Trematoda</taxon>
        <taxon>Digenea</taxon>
        <taxon>Opisthorchiida</taxon>
        <taxon>Opisthorchiata</taxon>
        <taxon>Opisthorchiidae</taxon>
        <taxon>Opisthorchis</taxon>
    </lineage>
</organism>
<keyword evidence="2" id="KW-1185">Reference proteome</keyword>
<dbReference type="Proteomes" id="UP000054324">
    <property type="component" value="Unassembled WGS sequence"/>
</dbReference>
<proteinExistence type="predicted"/>
<dbReference type="CTD" id="20320187"/>
<dbReference type="KEGG" id="ovi:T265_06005"/>